<name>A0A3M7SZU8_BRAPC</name>
<keyword evidence="2" id="KW-1185">Reference proteome</keyword>
<proteinExistence type="predicted"/>
<dbReference type="Proteomes" id="UP000276133">
    <property type="component" value="Unassembled WGS sequence"/>
</dbReference>
<gene>
    <name evidence="1" type="ORF">BpHYR1_004770</name>
</gene>
<evidence type="ECO:0000313" key="2">
    <source>
        <dbReference type="Proteomes" id="UP000276133"/>
    </source>
</evidence>
<dbReference type="AlphaFoldDB" id="A0A3M7SZU8"/>
<evidence type="ECO:0000313" key="1">
    <source>
        <dbReference type="EMBL" id="RNA41215.1"/>
    </source>
</evidence>
<reference evidence="1 2" key="1">
    <citation type="journal article" date="2018" name="Sci. Rep.">
        <title>Genomic signatures of local adaptation to the degree of environmental predictability in rotifers.</title>
        <authorList>
            <person name="Franch-Gras L."/>
            <person name="Hahn C."/>
            <person name="Garcia-Roger E.M."/>
            <person name="Carmona M.J."/>
            <person name="Serra M."/>
            <person name="Gomez A."/>
        </authorList>
    </citation>
    <scope>NUCLEOTIDE SEQUENCE [LARGE SCALE GENOMIC DNA]</scope>
    <source>
        <strain evidence="1">HYR1</strain>
    </source>
</reference>
<dbReference type="EMBL" id="REGN01000530">
    <property type="protein sequence ID" value="RNA41215.1"/>
    <property type="molecule type" value="Genomic_DNA"/>
</dbReference>
<comment type="caution">
    <text evidence="1">The sequence shown here is derived from an EMBL/GenBank/DDBJ whole genome shotgun (WGS) entry which is preliminary data.</text>
</comment>
<sequence>MNISRNIHQLLSFNILTNIVNSKRNFTYSDQKLKKYLKTIMIINLNCLNDLSINLQKNPVNALKN</sequence>
<organism evidence="1 2">
    <name type="scientific">Brachionus plicatilis</name>
    <name type="common">Marine rotifer</name>
    <name type="synonym">Brachionus muelleri</name>
    <dbReference type="NCBI Taxonomy" id="10195"/>
    <lineage>
        <taxon>Eukaryota</taxon>
        <taxon>Metazoa</taxon>
        <taxon>Spiralia</taxon>
        <taxon>Gnathifera</taxon>
        <taxon>Rotifera</taxon>
        <taxon>Eurotatoria</taxon>
        <taxon>Monogononta</taxon>
        <taxon>Pseudotrocha</taxon>
        <taxon>Ploima</taxon>
        <taxon>Brachionidae</taxon>
        <taxon>Brachionus</taxon>
    </lineage>
</organism>
<protein>
    <submittedName>
        <fullName evidence="1">Uncharacterized protein</fullName>
    </submittedName>
</protein>
<accession>A0A3M7SZU8</accession>